<accession>A0AAV8VAN5</accession>
<dbReference type="AlphaFoldDB" id="A0AAV8VAN5"/>
<protein>
    <submittedName>
        <fullName evidence="1">Uncharacterized protein</fullName>
    </submittedName>
</protein>
<sequence length="65" mass="8128">MIAEMLVIVLKYKFKGRKEKGIPFPTHKMNHWKWWWKHSQIYRKYESEISSDKEMPFKNHEQSFN</sequence>
<gene>
    <name evidence="1" type="ORF">NQ315_008202</name>
    <name evidence="2" type="ORF">NQ315_013187</name>
</gene>
<reference evidence="1 3" key="1">
    <citation type="journal article" date="2023" name="Insect Mol. Biol.">
        <title>Genome sequencing provides insights into the evolution of gene families encoding plant cell wall-degrading enzymes in longhorned beetles.</title>
        <authorList>
            <person name="Shin N.R."/>
            <person name="Okamura Y."/>
            <person name="Kirsch R."/>
            <person name="Pauchet Y."/>
        </authorList>
    </citation>
    <scope>NUCLEOTIDE SEQUENCE [LARGE SCALE GENOMIC DNA]</scope>
    <source>
        <strain evidence="1">EAD_L_NR</strain>
    </source>
</reference>
<keyword evidence="3" id="KW-1185">Reference proteome</keyword>
<dbReference type="EMBL" id="JANEYG010000219">
    <property type="protein sequence ID" value="KAJ8911067.1"/>
    <property type="molecule type" value="Genomic_DNA"/>
</dbReference>
<proteinExistence type="predicted"/>
<dbReference type="EMBL" id="JANEYG010000144">
    <property type="protein sequence ID" value="KAJ8912138.1"/>
    <property type="molecule type" value="Genomic_DNA"/>
</dbReference>
<dbReference type="Proteomes" id="UP001159042">
    <property type="component" value="Unassembled WGS sequence"/>
</dbReference>
<evidence type="ECO:0000313" key="2">
    <source>
        <dbReference type="EMBL" id="KAJ8912138.1"/>
    </source>
</evidence>
<evidence type="ECO:0000313" key="1">
    <source>
        <dbReference type="EMBL" id="KAJ8911067.1"/>
    </source>
</evidence>
<comment type="caution">
    <text evidence="1">The sequence shown here is derived from an EMBL/GenBank/DDBJ whole genome shotgun (WGS) entry which is preliminary data.</text>
</comment>
<name>A0AAV8VAN5_9CUCU</name>
<evidence type="ECO:0000313" key="3">
    <source>
        <dbReference type="Proteomes" id="UP001159042"/>
    </source>
</evidence>
<organism evidence="1 3">
    <name type="scientific">Exocentrus adspersus</name>
    <dbReference type="NCBI Taxonomy" id="1586481"/>
    <lineage>
        <taxon>Eukaryota</taxon>
        <taxon>Metazoa</taxon>
        <taxon>Ecdysozoa</taxon>
        <taxon>Arthropoda</taxon>
        <taxon>Hexapoda</taxon>
        <taxon>Insecta</taxon>
        <taxon>Pterygota</taxon>
        <taxon>Neoptera</taxon>
        <taxon>Endopterygota</taxon>
        <taxon>Coleoptera</taxon>
        <taxon>Polyphaga</taxon>
        <taxon>Cucujiformia</taxon>
        <taxon>Chrysomeloidea</taxon>
        <taxon>Cerambycidae</taxon>
        <taxon>Lamiinae</taxon>
        <taxon>Acanthocinini</taxon>
        <taxon>Exocentrus</taxon>
    </lineage>
</organism>